<evidence type="ECO:0008006" key="4">
    <source>
        <dbReference type="Google" id="ProtNLM"/>
    </source>
</evidence>
<feature type="signal peptide" evidence="1">
    <location>
        <begin position="1"/>
        <end position="22"/>
    </location>
</feature>
<sequence length="72" mass="8225">MMFLNLAAFCFFIADGIMSVTGMQCKCWESIWCLESARRESFWVFGVFDPEFLLLETGFRGVVGRGLVWVDG</sequence>
<dbReference type="AlphaFoldDB" id="A0A8T0I1J5"/>
<comment type="caution">
    <text evidence="2">The sequence shown here is derived from an EMBL/GenBank/DDBJ whole genome shotgun (WGS) entry which is preliminary data.</text>
</comment>
<dbReference type="EMBL" id="CM026425">
    <property type="protein sequence ID" value="KAG0576543.1"/>
    <property type="molecule type" value="Genomic_DNA"/>
</dbReference>
<organism evidence="2 3">
    <name type="scientific">Ceratodon purpureus</name>
    <name type="common">Fire moss</name>
    <name type="synonym">Dicranum purpureum</name>
    <dbReference type="NCBI Taxonomy" id="3225"/>
    <lineage>
        <taxon>Eukaryota</taxon>
        <taxon>Viridiplantae</taxon>
        <taxon>Streptophyta</taxon>
        <taxon>Embryophyta</taxon>
        <taxon>Bryophyta</taxon>
        <taxon>Bryophytina</taxon>
        <taxon>Bryopsida</taxon>
        <taxon>Dicranidae</taxon>
        <taxon>Pseudoditrichales</taxon>
        <taxon>Ditrichaceae</taxon>
        <taxon>Ceratodon</taxon>
    </lineage>
</organism>
<evidence type="ECO:0000256" key="1">
    <source>
        <dbReference type="SAM" id="SignalP"/>
    </source>
</evidence>
<protein>
    <recommendedName>
        <fullName evidence="4">Secreted protein</fullName>
    </recommendedName>
</protein>
<reference evidence="2" key="1">
    <citation type="submission" date="2020-06" db="EMBL/GenBank/DDBJ databases">
        <title>WGS assembly of Ceratodon purpureus strain R40.</title>
        <authorList>
            <person name="Carey S.B."/>
            <person name="Jenkins J."/>
            <person name="Shu S."/>
            <person name="Lovell J.T."/>
            <person name="Sreedasyam A."/>
            <person name="Maumus F."/>
            <person name="Tiley G.P."/>
            <person name="Fernandez-Pozo N."/>
            <person name="Barry K."/>
            <person name="Chen C."/>
            <person name="Wang M."/>
            <person name="Lipzen A."/>
            <person name="Daum C."/>
            <person name="Saski C.A."/>
            <person name="Payton A.C."/>
            <person name="Mcbreen J.C."/>
            <person name="Conrad R.E."/>
            <person name="Kollar L.M."/>
            <person name="Olsson S."/>
            <person name="Huttunen S."/>
            <person name="Landis J.B."/>
            <person name="Wickett N.J."/>
            <person name="Johnson M.G."/>
            <person name="Rensing S.A."/>
            <person name="Grimwood J."/>
            <person name="Schmutz J."/>
            <person name="Mcdaniel S.F."/>
        </authorList>
    </citation>
    <scope>NUCLEOTIDE SEQUENCE</scope>
    <source>
        <strain evidence="2">R40</strain>
    </source>
</reference>
<keyword evidence="1" id="KW-0732">Signal</keyword>
<feature type="chain" id="PRO_5035815107" description="Secreted protein" evidence="1">
    <location>
        <begin position="23"/>
        <end position="72"/>
    </location>
</feature>
<name>A0A8T0I1J5_CERPU</name>
<accession>A0A8T0I1J5</accession>
<keyword evidence="3" id="KW-1185">Reference proteome</keyword>
<evidence type="ECO:0000313" key="2">
    <source>
        <dbReference type="EMBL" id="KAG0576543.1"/>
    </source>
</evidence>
<gene>
    <name evidence="2" type="ORF">KC19_5G088500</name>
</gene>
<proteinExistence type="predicted"/>
<evidence type="ECO:0000313" key="3">
    <source>
        <dbReference type="Proteomes" id="UP000822688"/>
    </source>
</evidence>
<dbReference type="Proteomes" id="UP000822688">
    <property type="component" value="Chromosome 5"/>
</dbReference>